<comment type="caution">
    <text evidence="2">The sequence shown here is derived from an EMBL/GenBank/DDBJ whole genome shotgun (WGS) entry which is preliminary data.</text>
</comment>
<evidence type="ECO:0000259" key="1">
    <source>
        <dbReference type="PROSITE" id="PS50943"/>
    </source>
</evidence>
<dbReference type="Pfam" id="PF13560">
    <property type="entry name" value="HTH_31"/>
    <property type="match status" value="1"/>
</dbReference>
<evidence type="ECO:0000313" key="2">
    <source>
        <dbReference type="EMBL" id="ORV43364.1"/>
    </source>
</evidence>
<dbReference type="EMBL" id="LQOT01000057">
    <property type="protein sequence ID" value="ORV43364.1"/>
    <property type="molecule type" value="Genomic_DNA"/>
</dbReference>
<keyword evidence="3" id="KW-1185">Reference proteome</keyword>
<organism evidence="2 3">
    <name type="scientific">Mycolicibacter engbaekii</name>
    <dbReference type="NCBI Taxonomy" id="188915"/>
    <lineage>
        <taxon>Bacteria</taxon>
        <taxon>Bacillati</taxon>
        <taxon>Actinomycetota</taxon>
        <taxon>Actinomycetes</taxon>
        <taxon>Mycobacteriales</taxon>
        <taxon>Mycobacteriaceae</taxon>
        <taxon>Mycolicibacter</taxon>
    </lineage>
</organism>
<dbReference type="STRING" id="188915.AWC02_15265"/>
<dbReference type="SMART" id="SM00530">
    <property type="entry name" value="HTH_XRE"/>
    <property type="match status" value="1"/>
</dbReference>
<name>A0A1X1TFN4_9MYCO</name>
<protein>
    <recommendedName>
        <fullName evidence="1">HTH cro/C1-type domain-containing protein</fullName>
    </recommendedName>
</protein>
<dbReference type="PROSITE" id="PS50943">
    <property type="entry name" value="HTH_CROC1"/>
    <property type="match status" value="1"/>
</dbReference>
<sequence>MLFSMHDELFPDLVRDEDFAASIGGRLRRERESRKLSQRKLAEELVRFGVKLDPSAIARIESGVREVKFREVAAMARAMHMVVDDLVPSNREGEPFERFDRTCAAAIEHAFKARQHLAEMAQYFRRAAQFVEVFPDITAEIAAQTGEDRGSTPEGFLASYTKDFPEIEPDAVLDVDVTTRDLLNKIALAAVQGIVERKAEYDPETQSMRSC</sequence>
<dbReference type="InterPro" id="IPR001387">
    <property type="entry name" value="Cro/C1-type_HTH"/>
</dbReference>
<dbReference type="Proteomes" id="UP000193465">
    <property type="component" value="Unassembled WGS sequence"/>
</dbReference>
<evidence type="ECO:0000313" key="3">
    <source>
        <dbReference type="Proteomes" id="UP000193465"/>
    </source>
</evidence>
<accession>A0A1X1TFN4</accession>
<gene>
    <name evidence="2" type="ORF">AWC02_15265</name>
</gene>
<reference evidence="2 3" key="1">
    <citation type="submission" date="2016-01" db="EMBL/GenBank/DDBJ databases">
        <title>The new phylogeny of the genus Mycobacterium.</title>
        <authorList>
            <person name="Tarcisio F."/>
            <person name="Conor M."/>
            <person name="Antonella G."/>
            <person name="Elisabetta G."/>
            <person name="Giulia F.S."/>
            <person name="Sara T."/>
            <person name="Anna F."/>
            <person name="Clotilde B."/>
            <person name="Roberto B."/>
            <person name="Veronica D.S."/>
            <person name="Fabio R."/>
            <person name="Monica P."/>
            <person name="Olivier J."/>
            <person name="Enrico T."/>
            <person name="Nicola S."/>
        </authorList>
    </citation>
    <scope>NUCLEOTIDE SEQUENCE [LARGE SCALE GENOMIC DNA]</scope>
    <source>
        <strain evidence="2 3">ATCC 27353</strain>
    </source>
</reference>
<dbReference type="AlphaFoldDB" id="A0A1X1TFN4"/>
<dbReference type="Gene3D" id="1.10.260.40">
    <property type="entry name" value="lambda repressor-like DNA-binding domains"/>
    <property type="match status" value="1"/>
</dbReference>
<dbReference type="SUPFAM" id="SSF47413">
    <property type="entry name" value="lambda repressor-like DNA-binding domains"/>
    <property type="match status" value="1"/>
</dbReference>
<dbReference type="CDD" id="cd00093">
    <property type="entry name" value="HTH_XRE"/>
    <property type="match status" value="1"/>
</dbReference>
<proteinExistence type="predicted"/>
<dbReference type="InterPro" id="IPR010982">
    <property type="entry name" value="Lambda_DNA-bd_dom_sf"/>
</dbReference>
<dbReference type="GO" id="GO:0003677">
    <property type="term" value="F:DNA binding"/>
    <property type="evidence" value="ECO:0007669"/>
    <property type="project" value="InterPro"/>
</dbReference>
<feature type="domain" description="HTH cro/C1-type" evidence="1">
    <location>
        <begin position="27"/>
        <end position="86"/>
    </location>
</feature>